<dbReference type="SUPFAM" id="SSF53756">
    <property type="entry name" value="UDP-Glycosyltransferase/glycogen phosphorylase"/>
    <property type="match status" value="1"/>
</dbReference>
<dbReference type="PANTHER" id="PTHR46401">
    <property type="entry name" value="GLYCOSYLTRANSFERASE WBBK-RELATED"/>
    <property type="match status" value="1"/>
</dbReference>
<dbReference type="GO" id="GO:0016757">
    <property type="term" value="F:glycosyltransferase activity"/>
    <property type="evidence" value="ECO:0007669"/>
    <property type="project" value="InterPro"/>
</dbReference>
<dbReference type="AlphaFoldDB" id="A0A1G6PHT1"/>
<feature type="domain" description="Glycosyl transferase family 1" evidence="2">
    <location>
        <begin position="176"/>
        <end position="292"/>
    </location>
</feature>
<protein>
    <submittedName>
        <fullName evidence="4">Glycosyltransferase involved in cell wall bisynthesis</fullName>
    </submittedName>
</protein>
<sequence>MDNIILDCERMKYPYTGLYHFCKELGGGLISQGVPGDMLTFYTPEKYRGFFGPEYKYLVHKISDKFLRSRLSHCRLWHCTYQGSSYLPLKKNGLKLLATIHDLNFLHERKTNAKKRKYMARTQQLVDKADGLVAISHFVKTEMEQHLRLGGKPVHVIYNGGANIPKELKKPAGDFSTPFFFSVGTIASKKNFHVLTALLKNNDCHLVIAGVNQDEQYRREILSNAAKQGVADRVRLIGPVPETEKYWLIKNSVLFCFPSVAEGYGLPVVEAMQMGKQVLLSKHTSLPEIGGPHALYLDNFDPDYISTVAAGYLQQLNEINGKSQELINWARQFNWADTARQYKELYKEIL</sequence>
<gene>
    <name evidence="4" type="ORF">SAMN04487894_10440</name>
</gene>
<dbReference type="Gene3D" id="3.40.50.2000">
    <property type="entry name" value="Glycogen Phosphorylase B"/>
    <property type="match status" value="2"/>
</dbReference>
<dbReference type="EMBL" id="FMZO01000004">
    <property type="protein sequence ID" value="SDC79618.1"/>
    <property type="molecule type" value="Genomic_DNA"/>
</dbReference>
<dbReference type="Proteomes" id="UP000198757">
    <property type="component" value="Unassembled WGS sequence"/>
</dbReference>
<evidence type="ECO:0000313" key="4">
    <source>
        <dbReference type="EMBL" id="SDC79618.1"/>
    </source>
</evidence>
<dbReference type="Pfam" id="PF13439">
    <property type="entry name" value="Glyco_transf_4"/>
    <property type="match status" value="1"/>
</dbReference>
<dbReference type="InterPro" id="IPR028098">
    <property type="entry name" value="Glyco_trans_4-like_N"/>
</dbReference>
<keyword evidence="5" id="KW-1185">Reference proteome</keyword>
<dbReference type="Pfam" id="PF00534">
    <property type="entry name" value="Glycos_transf_1"/>
    <property type="match status" value="1"/>
</dbReference>
<dbReference type="OrthoDB" id="9801609at2"/>
<dbReference type="CDD" id="cd03809">
    <property type="entry name" value="GT4_MtfB-like"/>
    <property type="match status" value="1"/>
</dbReference>
<name>A0A1G6PHT1_NIADE</name>
<evidence type="ECO:0000259" key="2">
    <source>
        <dbReference type="Pfam" id="PF00534"/>
    </source>
</evidence>
<evidence type="ECO:0000256" key="1">
    <source>
        <dbReference type="ARBA" id="ARBA00022679"/>
    </source>
</evidence>
<keyword evidence="1 4" id="KW-0808">Transferase</keyword>
<dbReference type="InterPro" id="IPR001296">
    <property type="entry name" value="Glyco_trans_1"/>
</dbReference>
<feature type="domain" description="Glycosyltransferase subfamily 4-like N-terminal" evidence="3">
    <location>
        <begin position="73"/>
        <end position="160"/>
    </location>
</feature>
<accession>A0A1G6PHT1</accession>
<evidence type="ECO:0000313" key="5">
    <source>
        <dbReference type="Proteomes" id="UP000198757"/>
    </source>
</evidence>
<dbReference type="STRING" id="1285928.SAMN04487894_10440"/>
<proteinExistence type="predicted"/>
<dbReference type="PANTHER" id="PTHR46401:SF2">
    <property type="entry name" value="GLYCOSYLTRANSFERASE WBBK-RELATED"/>
    <property type="match status" value="1"/>
</dbReference>
<reference evidence="5" key="1">
    <citation type="submission" date="2016-10" db="EMBL/GenBank/DDBJ databases">
        <authorList>
            <person name="Varghese N."/>
            <person name="Submissions S."/>
        </authorList>
    </citation>
    <scope>NUCLEOTIDE SEQUENCE [LARGE SCALE GENOMIC DNA]</scope>
    <source>
        <strain evidence="5">DSM 25811 / CCM 8410 / LMG 26954 / E90</strain>
    </source>
</reference>
<organism evidence="4 5">
    <name type="scientific">Niabella drilacis (strain DSM 25811 / CCM 8410 / CCUG 62505 / LMG 26954 / E90)</name>
    <dbReference type="NCBI Taxonomy" id="1285928"/>
    <lineage>
        <taxon>Bacteria</taxon>
        <taxon>Pseudomonadati</taxon>
        <taxon>Bacteroidota</taxon>
        <taxon>Chitinophagia</taxon>
        <taxon>Chitinophagales</taxon>
        <taxon>Chitinophagaceae</taxon>
        <taxon>Niabella</taxon>
    </lineage>
</organism>
<evidence type="ECO:0000259" key="3">
    <source>
        <dbReference type="Pfam" id="PF13439"/>
    </source>
</evidence>